<feature type="chain" id="PRO_5025491402" description="Autotransporter domain-containing protein" evidence="1">
    <location>
        <begin position="21"/>
        <end position="1633"/>
    </location>
</feature>
<dbReference type="PROSITE" id="PS51208">
    <property type="entry name" value="AUTOTRANSPORTER"/>
    <property type="match status" value="1"/>
</dbReference>
<name>A0A6C2UMX0_9BACT</name>
<dbReference type="Pfam" id="PF03797">
    <property type="entry name" value="Autotransporter"/>
    <property type="match status" value="1"/>
</dbReference>
<keyword evidence="1" id="KW-0732">Signal</keyword>
<dbReference type="NCBIfam" id="TIGR04393">
    <property type="entry name" value="rpt_T5SS_PEPC"/>
    <property type="match status" value="8"/>
</dbReference>
<dbReference type="SUPFAM" id="SSF103515">
    <property type="entry name" value="Autotransporter"/>
    <property type="match status" value="1"/>
</dbReference>
<keyword evidence="4" id="KW-1185">Reference proteome</keyword>
<dbReference type="GO" id="GO:0019867">
    <property type="term" value="C:outer membrane"/>
    <property type="evidence" value="ECO:0007669"/>
    <property type="project" value="InterPro"/>
</dbReference>
<evidence type="ECO:0000259" key="2">
    <source>
        <dbReference type="PROSITE" id="PS51208"/>
    </source>
</evidence>
<dbReference type="InterPro" id="IPR005546">
    <property type="entry name" value="Autotransporte_beta"/>
</dbReference>
<evidence type="ECO:0000313" key="4">
    <source>
        <dbReference type="Proteomes" id="UP000346198"/>
    </source>
</evidence>
<evidence type="ECO:0000256" key="1">
    <source>
        <dbReference type="SAM" id="SignalP"/>
    </source>
</evidence>
<dbReference type="RefSeq" id="WP_136062845.1">
    <property type="nucleotide sequence ID" value="NZ_CAAHFH010000002.1"/>
</dbReference>
<reference evidence="3 4" key="1">
    <citation type="submission" date="2019-04" db="EMBL/GenBank/DDBJ databases">
        <authorList>
            <person name="Van Vliet M D."/>
        </authorList>
    </citation>
    <scope>NUCLEOTIDE SEQUENCE [LARGE SCALE GENOMIC DNA]</scope>
    <source>
        <strain evidence="3 4">F21</strain>
    </source>
</reference>
<protein>
    <recommendedName>
        <fullName evidence="2">Autotransporter domain-containing protein</fullName>
    </recommendedName>
</protein>
<dbReference type="NCBIfam" id="TIGR01414">
    <property type="entry name" value="autotrans_barl"/>
    <property type="match status" value="1"/>
</dbReference>
<feature type="signal peptide" evidence="1">
    <location>
        <begin position="1"/>
        <end position="20"/>
    </location>
</feature>
<gene>
    <name evidence="3" type="ORF">SCARR_03441</name>
</gene>
<dbReference type="Proteomes" id="UP000346198">
    <property type="component" value="Unassembled WGS sequence"/>
</dbReference>
<proteinExistence type="predicted"/>
<organism evidence="3 4">
    <name type="scientific">Pontiella sulfatireligans</name>
    <dbReference type="NCBI Taxonomy" id="2750658"/>
    <lineage>
        <taxon>Bacteria</taxon>
        <taxon>Pseudomonadati</taxon>
        <taxon>Kiritimatiellota</taxon>
        <taxon>Kiritimatiellia</taxon>
        <taxon>Kiritimatiellales</taxon>
        <taxon>Pontiellaceae</taxon>
        <taxon>Pontiella</taxon>
    </lineage>
</organism>
<accession>A0A6C2UMX0</accession>
<dbReference type="EMBL" id="CAAHFH010000002">
    <property type="protein sequence ID" value="VGO21369.1"/>
    <property type="molecule type" value="Genomic_DNA"/>
</dbReference>
<dbReference type="InterPro" id="IPR030895">
    <property type="entry name" value="T5SS_PEPC_rpt"/>
</dbReference>
<dbReference type="SMART" id="SM00869">
    <property type="entry name" value="Autotransporter"/>
    <property type="match status" value="1"/>
</dbReference>
<dbReference type="InterPro" id="IPR006315">
    <property type="entry name" value="OM_autotransptr_brl_dom"/>
</dbReference>
<feature type="domain" description="Autotransporter" evidence="2">
    <location>
        <begin position="1360"/>
        <end position="1633"/>
    </location>
</feature>
<dbReference type="Gene3D" id="2.40.128.130">
    <property type="entry name" value="Autotransporter beta-domain"/>
    <property type="match status" value="1"/>
</dbReference>
<evidence type="ECO:0000313" key="3">
    <source>
        <dbReference type="EMBL" id="VGO21369.1"/>
    </source>
</evidence>
<dbReference type="InterPro" id="IPR036709">
    <property type="entry name" value="Autotransporte_beta_dom_sf"/>
</dbReference>
<sequence>MNFWGIAILSCLLCAMPYYGICASEPIDDGQDLTVSGGTWDLGNDDLWVGGTTPDNFLAIIAGGSVSDSSGYIGRSSGANNNAVFVSGQASVWSNRNDVMIGAGGSGNLLWVEDGAQVQSKNLLVGDSVGAVSNKLVASGSGSMLKVLEVPPSTTGGGSVVTVASGYLFVGREGSGNSLETLEGAVVDDSYGVIGGSSSASNNAVRVSGSGSRWRNSKGLYLGGLKLPAFLPLDPGERWIDGGTGNSLTVEDGGLVLVGDAGTNEIPSTGSVGTIAVGNYSGTAEMVVANGSRVESGLGVVGFDTGNSGSVVVTGEGSVWTNSGLLVGEGVGSRVSVLDGGRIDSDIGWVGLADGAANNSVVVSGTGSLWNVAQEWAVGYAGTSNSLLVADGGRVVNSGYGIIGNASSAHGNSVVVDGAGSVLHNAQGLSIGDFGSGNSLVISDGGVVESRAGFIGDQAGANGNSVLVSGNGSLWNCDIFHIGDFDFLPASAQVASLDYYEPGTPAGGIYVDPVTGPILIRSMNLYVGNEGSSNTLVVSDRGEVQSRSGYVGYADTSHGNAVVVSGEGSAWVNDTGLYVGFEGAGNSLRIEDGARVDSSFVAYLGHSEGAFGNSAFIDGVGSVWSNSGSMFVGGEGSGNSLSILNGGRLESYGGYVGGGEASAGNTVIVSGEGALWNANDFYPVSTNLCYGGVCSTVGPVGLNVGYEGTGNSLLIADGGLVESTLGYIGHKETASGNSVLVSGEESMWDNSASLYVGYDGSGNELAIVDGGRVESSGGFIGYAAPASGNSAVVSGEGSMWDSSSQLHVGYNGSGNTLRIEDGGHAHTRWGSSIGFGEGADNNSVVVSGENSVLSSGWYSKRIIAVPPDIGIPWRTNFPPIVITPPIGWPPVITNPPPFVTPYPTNLVPVIPGGGSITGSGSLVIGNNPSGSVLILTNGASFVGGEGLYLNPNNQLVISNGGFVGGSGGTLTVSTNQLSLGSATGGSGLWIGSTNSLVIQDGIFTGGAGGIVATNAPISITNRPPPIQVEPIMAMASWGELSVGRGGSGNTLLVEDGAQVFSMTGIIGETATAWSNTVSVIGTNSQWRNSGDLYIGGRMSQYYYMTSDGWQNEWVDGGQGNSLYVGDGGLVSVGRDMHNRNHSLVDIEIGGHVSVASNYYQDATSILRFGVETNAAGAPLNALVSVGGTAEFEEGATLQYHSNVGVLDFDVFYTNLIVEANQLIVAGVTNADAIDLEAVNLDGSLVDVLLWENEQDIYGLVGRKYLADSAGFAPGSEMARLSKEIDDISMLGDAGAAAQINLLNGMSSEQQSKQLTQRYDQGAPTYMHAQAMFGGQKQVLAQSRGALASVATPEGAAGPHKAEQGLRGWMRGYGAWADRDGSGSFSGYDQNVYGTVVGFDKSYGGILVGAAGGYAHSDIDQNNHDGSDAETGYGILYSSFGTANWFGDLNFSYGHSRVKTHSGTAFKAKAKFDADSYAAYIGGGREIKFAGDGVLFTPEMSLSVGWYDQESYTEKSDYVARKVDSYDRWSVQSRLGASLAVQRMVGSVLLKPEVRAFWLREFKDDPEKVGYSLAGGTGGNYTFGMQAPDDNVFELGAGISTLLDEQVEIVLDVDSQFSDRYKAVTVSARVMYEF</sequence>